<accession>A0A1I1I4B9</accession>
<dbReference type="EMBL" id="FOKQ01000010">
    <property type="protein sequence ID" value="SFC28533.1"/>
    <property type="molecule type" value="Genomic_DNA"/>
</dbReference>
<dbReference type="SUPFAM" id="SSF140453">
    <property type="entry name" value="EsxAB dimer-like"/>
    <property type="match status" value="1"/>
</dbReference>
<dbReference type="InterPro" id="IPR036689">
    <property type="entry name" value="ESAT-6-like_sf"/>
</dbReference>
<dbReference type="AlphaFoldDB" id="A0A1I1I4B9"/>
<dbReference type="OrthoDB" id="1859739at2"/>
<protein>
    <submittedName>
        <fullName evidence="1">Uncharacterized conserved protein YukE</fullName>
    </submittedName>
</protein>
<dbReference type="Proteomes" id="UP000182192">
    <property type="component" value="Unassembled WGS sequence"/>
</dbReference>
<dbReference type="Gene3D" id="1.10.287.1060">
    <property type="entry name" value="ESAT-6-like"/>
    <property type="match status" value="1"/>
</dbReference>
<proteinExistence type="predicted"/>
<dbReference type="RefSeq" id="WP_074960875.1">
    <property type="nucleotide sequence ID" value="NZ_FOKQ01000010.1"/>
</dbReference>
<name>A0A1I1I4B9_RUMAL</name>
<evidence type="ECO:0000313" key="1">
    <source>
        <dbReference type="EMBL" id="SFC28533.1"/>
    </source>
</evidence>
<organism evidence="1 2">
    <name type="scientific">Ruminococcus albus</name>
    <dbReference type="NCBI Taxonomy" id="1264"/>
    <lineage>
        <taxon>Bacteria</taxon>
        <taxon>Bacillati</taxon>
        <taxon>Bacillota</taxon>
        <taxon>Clostridia</taxon>
        <taxon>Eubacteriales</taxon>
        <taxon>Oscillospiraceae</taxon>
        <taxon>Ruminococcus</taxon>
    </lineage>
</organism>
<gene>
    <name evidence="1" type="ORF">SAMN02910406_01445</name>
</gene>
<reference evidence="1 2" key="1">
    <citation type="submission" date="2016-10" db="EMBL/GenBank/DDBJ databases">
        <authorList>
            <person name="de Groot N.N."/>
        </authorList>
    </citation>
    <scope>NUCLEOTIDE SEQUENCE [LARGE SCALE GENOMIC DNA]</scope>
    <source>
        <strain evidence="1 2">AR67</strain>
    </source>
</reference>
<sequence length="102" mass="11499">MADGTYVVIDTTKIDKGIGMKDSLIKQYDDINTTYDDIVSKLDQNWKGHGAEAFMKDANTVKQNIKGIYDILKTMCDTLTECKLVLEECDNGLGEFNRDPQK</sequence>
<evidence type="ECO:0000313" key="2">
    <source>
        <dbReference type="Proteomes" id="UP000182192"/>
    </source>
</evidence>